<accession>A0A0W8G650</accession>
<dbReference type="SUPFAM" id="SSF56770">
    <property type="entry name" value="HydA/Nqo6-like"/>
    <property type="match status" value="1"/>
</dbReference>
<reference evidence="3" key="1">
    <citation type="journal article" date="2015" name="Proc. Natl. Acad. Sci. U.S.A.">
        <title>Networks of energetic and metabolic interactions define dynamics in microbial communities.</title>
        <authorList>
            <person name="Embree M."/>
            <person name="Liu J.K."/>
            <person name="Al-Bassam M.M."/>
            <person name="Zengler K."/>
        </authorList>
    </citation>
    <scope>NUCLEOTIDE SEQUENCE</scope>
</reference>
<dbReference type="InterPro" id="IPR006137">
    <property type="entry name" value="NADH_UbQ_OxRdtase-like_20kDa"/>
</dbReference>
<sequence length="262" mass="28824">METAPVTISSNETCLLSAKPRVAFFDFAGCEGDQLQIANLEEKLLDILAHVEVVSFREIKTGHGDDYDIAFVEGSITRPEDEERIKDIRSKAKVLVALGACATIGGINCLKNFMGEAFYREVVYGPQAGWYRTYAARPLSAVVPVDAEIPGCPIDRLEFARVVKELLLGRTPWLPDYPVCVECKMAGNVCRFDLGRMCLGIITRAGCGACCVTEGAHCWGCRGLFPTANLDAARQVMDRAGFDRRQVQDLMRFFLGDTRAGL</sequence>
<dbReference type="GO" id="GO:0016491">
    <property type="term" value="F:oxidoreductase activity"/>
    <property type="evidence" value="ECO:0007669"/>
    <property type="project" value="UniProtKB-KW"/>
</dbReference>
<evidence type="ECO:0000259" key="2">
    <source>
        <dbReference type="Pfam" id="PF01058"/>
    </source>
</evidence>
<proteinExistence type="predicted"/>
<keyword evidence="1" id="KW-0560">Oxidoreductase</keyword>
<organism evidence="3">
    <name type="scientific">hydrocarbon metagenome</name>
    <dbReference type="NCBI Taxonomy" id="938273"/>
    <lineage>
        <taxon>unclassified sequences</taxon>
        <taxon>metagenomes</taxon>
        <taxon>ecological metagenomes</taxon>
    </lineage>
</organism>
<dbReference type="PANTHER" id="PTHR42845:SF1">
    <property type="entry name" value="HYDROGENASE SMALL SUBUNIT"/>
    <property type="match status" value="1"/>
</dbReference>
<name>A0A0W8G650_9ZZZZ</name>
<dbReference type="Gene3D" id="3.40.50.700">
    <property type="entry name" value="NADH:ubiquinone oxidoreductase-like, 20kDa subunit"/>
    <property type="match status" value="1"/>
</dbReference>
<dbReference type="InterPro" id="IPR051349">
    <property type="entry name" value="Hydrogenase_assoc-protein"/>
</dbReference>
<comment type="caution">
    <text evidence="3">The sequence shown here is derived from an EMBL/GenBank/DDBJ whole genome shotgun (WGS) entry which is preliminary data.</text>
</comment>
<dbReference type="EMBL" id="LNQE01000198">
    <property type="protein sequence ID" value="KUG28628.1"/>
    <property type="molecule type" value="Genomic_DNA"/>
</dbReference>
<dbReference type="AlphaFoldDB" id="A0A0W8G650"/>
<dbReference type="InterPro" id="IPR037024">
    <property type="entry name" value="NiFe_Hase_small_N_sf"/>
</dbReference>
<protein>
    <submittedName>
        <fullName evidence="3">Coenzyme f420-reducing hydrogenase, gamma subunit</fullName>
    </submittedName>
</protein>
<gene>
    <name evidence="3" type="ORF">ASZ90_001498</name>
</gene>
<feature type="domain" description="NADH:ubiquinone oxidoreductase-like 20kDa subunit" evidence="2">
    <location>
        <begin position="30"/>
        <end position="165"/>
    </location>
</feature>
<dbReference type="Pfam" id="PF01058">
    <property type="entry name" value="Oxidored_q6"/>
    <property type="match status" value="1"/>
</dbReference>
<evidence type="ECO:0000313" key="3">
    <source>
        <dbReference type="EMBL" id="KUG28628.1"/>
    </source>
</evidence>
<dbReference type="GO" id="GO:0051536">
    <property type="term" value="F:iron-sulfur cluster binding"/>
    <property type="evidence" value="ECO:0007669"/>
    <property type="project" value="InterPro"/>
</dbReference>
<dbReference type="PANTHER" id="PTHR42845">
    <property type="entry name" value="COENZYME F420-REDUCING HYDROGENASE, GAMMA SUBUNIT"/>
    <property type="match status" value="1"/>
</dbReference>
<evidence type="ECO:0000256" key="1">
    <source>
        <dbReference type="ARBA" id="ARBA00023002"/>
    </source>
</evidence>